<keyword evidence="3" id="KW-1185">Reference proteome</keyword>
<name>A0A314KPG9_NICAT</name>
<feature type="region of interest" description="Disordered" evidence="1">
    <location>
        <begin position="112"/>
        <end position="151"/>
    </location>
</feature>
<proteinExistence type="predicted"/>
<dbReference type="AlphaFoldDB" id="A0A314KPG9"/>
<protein>
    <submittedName>
        <fullName evidence="2">Uncharacterized protein</fullName>
    </submittedName>
</protein>
<organism evidence="2 3">
    <name type="scientific">Nicotiana attenuata</name>
    <name type="common">Coyote tobacco</name>
    <dbReference type="NCBI Taxonomy" id="49451"/>
    <lineage>
        <taxon>Eukaryota</taxon>
        <taxon>Viridiplantae</taxon>
        <taxon>Streptophyta</taxon>
        <taxon>Embryophyta</taxon>
        <taxon>Tracheophyta</taxon>
        <taxon>Spermatophyta</taxon>
        <taxon>Magnoliopsida</taxon>
        <taxon>eudicotyledons</taxon>
        <taxon>Gunneridae</taxon>
        <taxon>Pentapetalae</taxon>
        <taxon>asterids</taxon>
        <taxon>lamiids</taxon>
        <taxon>Solanales</taxon>
        <taxon>Solanaceae</taxon>
        <taxon>Nicotianoideae</taxon>
        <taxon>Nicotianeae</taxon>
        <taxon>Nicotiana</taxon>
    </lineage>
</organism>
<evidence type="ECO:0000256" key="1">
    <source>
        <dbReference type="SAM" id="MobiDB-lite"/>
    </source>
</evidence>
<accession>A0A314KPG9</accession>
<evidence type="ECO:0000313" key="3">
    <source>
        <dbReference type="Proteomes" id="UP000187609"/>
    </source>
</evidence>
<evidence type="ECO:0000313" key="2">
    <source>
        <dbReference type="EMBL" id="OIT30604.1"/>
    </source>
</evidence>
<dbReference type="Gramene" id="OIT30604">
    <property type="protein sequence ID" value="OIT30604"/>
    <property type="gene ID" value="A4A49_41462"/>
</dbReference>
<sequence length="151" mass="16609">MQENLGRMESNVEILKEDTRKEHDNIEQAIVPRDSDAIETVPIACASGTGSPMQIQINVPFKSPNQILHGIITHKELPVDIENALVDQQQQYKDKGDDESIAGNFKAVAREGDLSIRVSGKSGKKGKKQTQAKEPQPPTRILPKKAASTTR</sequence>
<reference evidence="2" key="1">
    <citation type="submission" date="2016-11" db="EMBL/GenBank/DDBJ databases">
        <title>The genome of Nicotiana attenuata.</title>
        <authorList>
            <person name="Xu S."/>
            <person name="Brockmoeller T."/>
            <person name="Gaquerel E."/>
            <person name="Navarro A."/>
            <person name="Kuhl H."/>
            <person name="Gase K."/>
            <person name="Ling Z."/>
            <person name="Zhou W."/>
            <person name="Kreitzer C."/>
            <person name="Stanke M."/>
            <person name="Tang H."/>
            <person name="Lyons E."/>
            <person name="Pandey P."/>
            <person name="Pandey S.P."/>
            <person name="Timmermann B."/>
            <person name="Baldwin I.T."/>
        </authorList>
    </citation>
    <scope>NUCLEOTIDE SEQUENCE [LARGE SCALE GENOMIC DNA]</scope>
    <source>
        <strain evidence="2">UT</strain>
    </source>
</reference>
<gene>
    <name evidence="2" type="ORF">A4A49_41462</name>
</gene>
<dbReference type="EMBL" id="MJEQ01001471">
    <property type="protein sequence ID" value="OIT30604.1"/>
    <property type="molecule type" value="Genomic_DNA"/>
</dbReference>
<dbReference type="Proteomes" id="UP000187609">
    <property type="component" value="Unassembled WGS sequence"/>
</dbReference>
<comment type="caution">
    <text evidence="2">The sequence shown here is derived from an EMBL/GenBank/DDBJ whole genome shotgun (WGS) entry which is preliminary data.</text>
</comment>